<proteinExistence type="predicted"/>
<evidence type="ECO:0000313" key="3">
    <source>
        <dbReference type="Proteomes" id="UP001464555"/>
    </source>
</evidence>
<dbReference type="EMBL" id="JBBYHR010000002">
    <property type="protein sequence ID" value="MEL1243272.1"/>
    <property type="molecule type" value="Genomic_DNA"/>
</dbReference>
<keyword evidence="1" id="KW-0812">Transmembrane</keyword>
<evidence type="ECO:0000256" key="1">
    <source>
        <dbReference type="SAM" id="Phobius"/>
    </source>
</evidence>
<accession>A0ABU9HSZ0</accession>
<gene>
    <name evidence="2" type="ORF">AAEO56_03265</name>
</gene>
<comment type="caution">
    <text evidence="2">The sequence shown here is derived from an EMBL/GenBank/DDBJ whole genome shotgun (WGS) entry which is preliminary data.</text>
</comment>
<organism evidence="2 3">
    <name type="scientific">Flavobacterium arundinis</name>
    <dbReference type="NCBI Taxonomy" id="3139143"/>
    <lineage>
        <taxon>Bacteria</taxon>
        <taxon>Pseudomonadati</taxon>
        <taxon>Bacteroidota</taxon>
        <taxon>Flavobacteriia</taxon>
        <taxon>Flavobacteriales</taxon>
        <taxon>Flavobacteriaceae</taxon>
        <taxon>Flavobacterium</taxon>
    </lineage>
</organism>
<keyword evidence="1" id="KW-1133">Transmembrane helix</keyword>
<reference evidence="2 3" key="1">
    <citation type="submission" date="2024-04" db="EMBL/GenBank/DDBJ databases">
        <title>Flavobacterium sp. DGU11 16S ribosomal RNA gene Genome sequencing and assembly.</title>
        <authorList>
            <person name="Park S."/>
        </authorList>
    </citation>
    <scope>NUCLEOTIDE SEQUENCE [LARGE SCALE GENOMIC DNA]</scope>
    <source>
        <strain evidence="2 3">DGU11</strain>
    </source>
</reference>
<evidence type="ECO:0000313" key="2">
    <source>
        <dbReference type="EMBL" id="MEL1243272.1"/>
    </source>
</evidence>
<dbReference type="RefSeq" id="WP_341695596.1">
    <property type="nucleotide sequence ID" value="NZ_JBBYHR010000002.1"/>
</dbReference>
<dbReference type="Proteomes" id="UP001464555">
    <property type="component" value="Unassembled WGS sequence"/>
</dbReference>
<dbReference type="InterPro" id="IPR007060">
    <property type="entry name" value="FtsL/DivIC"/>
</dbReference>
<feature type="transmembrane region" description="Helical" evidence="1">
    <location>
        <begin position="20"/>
        <end position="41"/>
    </location>
</feature>
<keyword evidence="3" id="KW-1185">Reference proteome</keyword>
<dbReference type="Pfam" id="PF04977">
    <property type="entry name" value="DivIC"/>
    <property type="match status" value="1"/>
</dbReference>
<name>A0ABU9HSZ0_9FLAO</name>
<sequence length="115" mass="14128">MNFFKKITVNYPFLKFLGSRYILVIIFVSVWMLFLDNYSYFEKRVLDKKIEELEDNKQYYLNEKRKDSAAIKQLNNPDQTEKYAREKYYMKRENEDIYIIEYEGDTLDEEITKSL</sequence>
<keyword evidence="1" id="KW-0472">Membrane</keyword>
<protein>
    <submittedName>
        <fullName evidence="2">Septum formation initiator family protein</fullName>
    </submittedName>
</protein>